<organism evidence="1 2">
    <name type="scientific">Peribacillus saganii</name>
    <dbReference type="NCBI Taxonomy" id="2303992"/>
    <lineage>
        <taxon>Bacteria</taxon>
        <taxon>Bacillati</taxon>
        <taxon>Bacillota</taxon>
        <taxon>Bacilli</taxon>
        <taxon>Bacillales</taxon>
        <taxon>Bacillaceae</taxon>
        <taxon>Peribacillus</taxon>
    </lineage>
</organism>
<reference evidence="1 2" key="1">
    <citation type="submission" date="2018-08" db="EMBL/GenBank/DDBJ databases">
        <title>Bacillus chawlae sp. nov., Bacillus glennii sp. nov., and Bacillus saganii sp. nov. Isolated from the Vehicle Assembly Building at Kennedy Space Center where the Viking Spacecraft were Assembled.</title>
        <authorList>
            <person name="Seuylemezian A."/>
            <person name="Vaishampayan P."/>
        </authorList>
    </citation>
    <scope>NUCLEOTIDE SEQUENCE [LARGE SCALE GENOMIC DNA]</scope>
    <source>
        <strain evidence="1 2">V47-23a</strain>
    </source>
</reference>
<dbReference type="RefSeq" id="WP_233522942.1">
    <property type="nucleotide sequence ID" value="NZ_QVTE01000011.1"/>
</dbReference>
<dbReference type="AlphaFoldDB" id="A0A372LRF7"/>
<gene>
    <name evidence="1" type="ORF">D0469_04780</name>
</gene>
<protein>
    <submittedName>
        <fullName evidence="1">Uncharacterized protein</fullName>
    </submittedName>
</protein>
<keyword evidence="2" id="KW-1185">Reference proteome</keyword>
<accession>A0A372LRF7</accession>
<dbReference type="EMBL" id="QVTE01000011">
    <property type="protein sequence ID" value="RFU70771.1"/>
    <property type="molecule type" value="Genomic_DNA"/>
</dbReference>
<proteinExistence type="predicted"/>
<dbReference type="Proteomes" id="UP000264541">
    <property type="component" value="Unassembled WGS sequence"/>
</dbReference>
<sequence>IKTLALCFVQFSKSNSNFTCRVIQKRLYYLNKLKRTCQQQLYNIYHLAVAVLTAKISITQL</sequence>
<feature type="non-terminal residue" evidence="1">
    <location>
        <position position="1"/>
    </location>
</feature>
<evidence type="ECO:0000313" key="2">
    <source>
        <dbReference type="Proteomes" id="UP000264541"/>
    </source>
</evidence>
<comment type="caution">
    <text evidence="1">The sequence shown here is derived from an EMBL/GenBank/DDBJ whole genome shotgun (WGS) entry which is preliminary data.</text>
</comment>
<name>A0A372LRF7_9BACI</name>
<evidence type="ECO:0000313" key="1">
    <source>
        <dbReference type="EMBL" id="RFU70771.1"/>
    </source>
</evidence>